<evidence type="ECO:0000256" key="4">
    <source>
        <dbReference type="ARBA" id="ARBA00022946"/>
    </source>
</evidence>
<feature type="region of interest" description="Disordered" evidence="6">
    <location>
        <begin position="141"/>
        <end position="169"/>
    </location>
</feature>
<dbReference type="AlphaFoldDB" id="A0A200Q4G7"/>
<keyword evidence="4" id="KW-0809">Transit peptide</keyword>
<dbReference type="PANTHER" id="PTHR34113">
    <property type="entry name" value="INACTIVE PURPLE ACID PHOSPHATASE-LIKE PROTEIN"/>
    <property type="match status" value="1"/>
</dbReference>
<organism evidence="7 8">
    <name type="scientific">Macleaya cordata</name>
    <name type="common">Five-seeded plume-poppy</name>
    <name type="synonym">Bocconia cordata</name>
    <dbReference type="NCBI Taxonomy" id="56857"/>
    <lineage>
        <taxon>Eukaryota</taxon>
        <taxon>Viridiplantae</taxon>
        <taxon>Streptophyta</taxon>
        <taxon>Embryophyta</taxon>
        <taxon>Tracheophyta</taxon>
        <taxon>Spermatophyta</taxon>
        <taxon>Magnoliopsida</taxon>
        <taxon>Ranunculales</taxon>
        <taxon>Papaveraceae</taxon>
        <taxon>Papaveroideae</taxon>
        <taxon>Macleaya</taxon>
    </lineage>
</organism>
<proteinExistence type="inferred from homology"/>
<name>A0A200Q4G7_MACCD</name>
<dbReference type="InParanoid" id="A0A200Q4G7"/>
<evidence type="ECO:0000256" key="6">
    <source>
        <dbReference type="SAM" id="MobiDB-lite"/>
    </source>
</evidence>
<dbReference type="GO" id="GO:0005982">
    <property type="term" value="P:starch metabolic process"/>
    <property type="evidence" value="ECO:0007669"/>
    <property type="project" value="TreeGrafter"/>
</dbReference>
<dbReference type="Proteomes" id="UP000195402">
    <property type="component" value="Unassembled WGS sequence"/>
</dbReference>
<dbReference type="OrthoDB" id="343842at2759"/>
<reference evidence="7 8" key="1">
    <citation type="journal article" date="2017" name="Mol. Plant">
        <title>The Genome of Medicinal Plant Macleaya cordata Provides New Insights into Benzylisoquinoline Alkaloids Metabolism.</title>
        <authorList>
            <person name="Liu X."/>
            <person name="Liu Y."/>
            <person name="Huang P."/>
            <person name="Ma Y."/>
            <person name="Qing Z."/>
            <person name="Tang Q."/>
            <person name="Cao H."/>
            <person name="Cheng P."/>
            <person name="Zheng Y."/>
            <person name="Yuan Z."/>
            <person name="Zhou Y."/>
            <person name="Liu J."/>
            <person name="Tang Z."/>
            <person name="Zhuo Y."/>
            <person name="Zhang Y."/>
            <person name="Yu L."/>
            <person name="Huang J."/>
            <person name="Yang P."/>
            <person name="Peng Q."/>
            <person name="Zhang J."/>
            <person name="Jiang W."/>
            <person name="Zhang Z."/>
            <person name="Lin K."/>
            <person name="Ro D.K."/>
            <person name="Chen X."/>
            <person name="Xiong X."/>
            <person name="Shang Y."/>
            <person name="Huang S."/>
            <person name="Zeng J."/>
        </authorList>
    </citation>
    <scope>NUCLEOTIDE SEQUENCE [LARGE SCALE GENOMIC DNA]</scope>
    <source>
        <strain evidence="8">cv. BLH2017</strain>
        <tissue evidence="7">Root</tissue>
    </source>
</reference>
<dbReference type="GO" id="GO:0043036">
    <property type="term" value="C:starch grain"/>
    <property type="evidence" value="ECO:0007669"/>
    <property type="project" value="TreeGrafter"/>
</dbReference>
<evidence type="ECO:0000256" key="5">
    <source>
        <dbReference type="ARBA" id="ARBA00038237"/>
    </source>
</evidence>
<keyword evidence="2" id="KW-0150">Chloroplast</keyword>
<keyword evidence="8" id="KW-1185">Reference proteome</keyword>
<sequence>MASQFSAFTRANLHALLLPLPHNKTFHFVSTTTTTVNRGSRRRGSWGIRVQNADSYLDMWKQAVDRERKEIEFQKIAENSATVDDDDDDNNPEVLEKKSDEFKKILEVPKEERDRIQRLQVIDRAAAAIAAAQALLKESPPLNKASSNDLDSSGLGLSKTESNGAVGNQLEGTQAGSIFVTPSKTLGPGTPGPDFWSWTPPPDGNKTSEDIGNLQAAGKPTSSTNPAYSVVEKERTIDSLLIPFESTLSEIHNPPLPPLQSLMEVGKVDLSNPNLEVPTMGEKHEHDMSFSVNAAEAAEALNKVDEVSTQGVNLDGSKWWKETGIERRPDGVLCRWTLTRGVSADQSVEWEDKFWEAVGQFDYKELGSEKSGRDAEGNVWREYWKESMWQDHVTGVVNMEKTADKWGKNGVGGEWQEKWWEHYDEMGQAEKWAHKYCSIDPNTPLEAGHAHVWHERWGEKYDGQGGSMKYTDKWAERSEGDGWSKWGDKWDENFDPNGHGVKQGETWWQGKYGERWNRTWGEGHNGSGWVHKYGKSSSGEHWDTHEQQDTWYERYPHFGFDHCFENSVQLREVRMPPETS</sequence>
<dbReference type="FunCoup" id="A0A200Q4G7">
    <property type="interactions" value="649"/>
</dbReference>
<dbReference type="STRING" id="56857.A0A200Q4G7"/>
<dbReference type="EMBL" id="MVGT01003118">
    <property type="protein sequence ID" value="OVA05370.1"/>
    <property type="molecule type" value="Genomic_DNA"/>
</dbReference>
<evidence type="ECO:0000256" key="3">
    <source>
        <dbReference type="ARBA" id="ARBA00022640"/>
    </source>
</evidence>
<protein>
    <submittedName>
        <fullName evidence="7">Uncharacterized protein</fullName>
    </submittedName>
</protein>
<keyword evidence="3" id="KW-0934">Plastid</keyword>
<gene>
    <name evidence="7" type="ORF">BVC80_441g123</name>
</gene>
<evidence type="ECO:0000256" key="2">
    <source>
        <dbReference type="ARBA" id="ARBA00022528"/>
    </source>
</evidence>
<evidence type="ECO:0000313" key="7">
    <source>
        <dbReference type="EMBL" id="OVA05370.1"/>
    </source>
</evidence>
<dbReference type="GO" id="GO:2000904">
    <property type="term" value="P:regulation of starch metabolic process"/>
    <property type="evidence" value="ECO:0007669"/>
    <property type="project" value="TreeGrafter"/>
</dbReference>
<comment type="similarity">
    <text evidence="5">Belongs to the ESV1 family.</text>
</comment>
<comment type="subcellular location">
    <subcellularLocation>
        <location evidence="1">Plastid</location>
        <location evidence="1">Chloroplast stroma</location>
    </subcellularLocation>
</comment>
<dbReference type="PANTHER" id="PTHR34113:SF2">
    <property type="entry name" value="PROTEIN LIKE EARLY STARVATION, CHLOROPLASTIC"/>
    <property type="match status" value="1"/>
</dbReference>
<comment type="caution">
    <text evidence="7">The sequence shown here is derived from an EMBL/GenBank/DDBJ whole genome shotgun (WGS) entry which is preliminary data.</text>
</comment>
<evidence type="ECO:0000313" key="8">
    <source>
        <dbReference type="Proteomes" id="UP000195402"/>
    </source>
</evidence>
<evidence type="ECO:0000256" key="1">
    <source>
        <dbReference type="ARBA" id="ARBA00004470"/>
    </source>
</evidence>
<dbReference type="GO" id="GO:0009570">
    <property type="term" value="C:chloroplast stroma"/>
    <property type="evidence" value="ECO:0007669"/>
    <property type="project" value="UniProtKB-SubCell"/>
</dbReference>
<dbReference type="GO" id="GO:2001070">
    <property type="term" value="F:starch binding"/>
    <property type="evidence" value="ECO:0007669"/>
    <property type="project" value="TreeGrafter"/>
</dbReference>
<accession>A0A200Q4G7</accession>
<feature type="compositionally biased region" description="Polar residues" evidence="6">
    <location>
        <begin position="159"/>
        <end position="169"/>
    </location>
</feature>
<feature type="compositionally biased region" description="Low complexity" evidence="6">
    <location>
        <begin position="146"/>
        <end position="158"/>
    </location>
</feature>
<dbReference type="InterPro" id="IPR052495">
    <property type="entry name" value="Alpha-glucan_binding_chloro"/>
</dbReference>
<dbReference type="OMA" id="FWSWAPP"/>